<keyword evidence="2" id="KW-1185">Reference proteome</keyword>
<keyword evidence="1" id="KW-0472">Membrane</keyword>
<proteinExistence type="predicted"/>
<feature type="transmembrane region" description="Helical" evidence="1">
    <location>
        <begin position="27"/>
        <end position="47"/>
    </location>
</feature>
<evidence type="ECO:0000256" key="1">
    <source>
        <dbReference type="SAM" id="Phobius"/>
    </source>
</evidence>
<sequence length="283" mass="31087">MPDKIAVPKKKQADDLPHMLHALLAKLYTLLNMLVLCFVVLGVPLALTCPSGWYLMFNPDDQNPILCSQDRDCSVGNKCVYISSLQDTYCCSRSPDEYGPIEYEPNGCLRGQHAYIEPNSLLPYQCELNGASNRCPYNFLCQYSGMHERYICCSGEALVNVRVQSGQIPNPGAHSMQAAIICGTRQPLIQNNMVRSCGPSVPCPFGYTCITGPLGGASICCSDNLINSFETNGCLPGQEAYILPNSNVPVQCELNGASNRCPDGYLCQYSGLHQRYICCRRKA</sequence>
<reference evidence="3" key="1">
    <citation type="submission" date="2019-12" db="UniProtKB">
        <authorList>
            <consortium name="WormBaseParasite"/>
        </authorList>
    </citation>
    <scope>IDENTIFICATION</scope>
</reference>
<dbReference type="PANTHER" id="PTHR46339">
    <property type="entry name" value="PROTEIN CBG15282-RELATED"/>
    <property type="match status" value="1"/>
</dbReference>
<dbReference type="InterPro" id="IPR006150">
    <property type="entry name" value="Cys_repeat_1"/>
</dbReference>
<dbReference type="STRING" id="70415.A0A5S6QJ99"/>
<dbReference type="WBParaSite" id="TMUE_2000007250.1">
    <property type="protein sequence ID" value="TMUE_2000007250.1"/>
    <property type="gene ID" value="WBGene00289882"/>
</dbReference>
<dbReference type="SMART" id="SM00289">
    <property type="entry name" value="WR1"/>
    <property type="match status" value="4"/>
</dbReference>
<dbReference type="Proteomes" id="UP000046395">
    <property type="component" value="Unassembled WGS sequence"/>
</dbReference>
<dbReference type="InterPro" id="IPR053014">
    <property type="entry name" value="Cuticle_assoc_divergent"/>
</dbReference>
<dbReference type="AlphaFoldDB" id="A0A5S6QJ99"/>
<evidence type="ECO:0000313" key="3">
    <source>
        <dbReference type="WBParaSite" id="TMUE_2000007250.1"/>
    </source>
</evidence>
<keyword evidence="1" id="KW-1133">Transmembrane helix</keyword>
<dbReference type="Pfam" id="PF14625">
    <property type="entry name" value="Lustrin_cystein"/>
    <property type="match status" value="4"/>
</dbReference>
<protein>
    <submittedName>
        <fullName evidence="3">EB domain-containing protein</fullName>
    </submittedName>
</protein>
<dbReference type="InterPro" id="IPR028150">
    <property type="entry name" value="Lustrin_cystein"/>
</dbReference>
<keyword evidence="1" id="KW-0812">Transmembrane</keyword>
<organism evidence="2 3">
    <name type="scientific">Trichuris muris</name>
    <name type="common">Mouse whipworm</name>
    <dbReference type="NCBI Taxonomy" id="70415"/>
    <lineage>
        <taxon>Eukaryota</taxon>
        <taxon>Metazoa</taxon>
        <taxon>Ecdysozoa</taxon>
        <taxon>Nematoda</taxon>
        <taxon>Enoplea</taxon>
        <taxon>Dorylaimia</taxon>
        <taxon>Trichinellida</taxon>
        <taxon>Trichuridae</taxon>
        <taxon>Trichuris</taxon>
    </lineage>
</organism>
<evidence type="ECO:0000313" key="2">
    <source>
        <dbReference type="Proteomes" id="UP000046395"/>
    </source>
</evidence>
<name>A0A5S6QJ99_TRIMR</name>
<accession>A0A5S6QJ99</accession>